<dbReference type="InterPro" id="IPR000228">
    <property type="entry name" value="RNA3'_term_phos_cyc"/>
</dbReference>
<keyword evidence="8" id="KW-0812">Transmembrane</keyword>
<evidence type="ECO:0000259" key="19">
    <source>
        <dbReference type="Pfam" id="PF05189"/>
    </source>
</evidence>
<dbReference type="STRING" id="30069.A0A182YF98"/>
<keyword evidence="9" id="KW-0479">Metal-binding</keyword>
<dbReference type="VEuPathDB" id="VectorBase:ASTEI07134"/>
<proteinExistence type="inferred from homology"/>
<evidence type="ECO:0000256" key="3">
    <source>
        <dbReference type="ARBA" id="ARBA00004906"/>
    </source>
</evidence>
<dbReference type="GO" id="GO:0005730">
    <property type="term" value="C:nucleolus"/>
    <property type="evidence" value="ECO:0007669"/>
    <property type="project" value="UniProtKB-SubCell"/>
</dbReference>
<evidence type="ECO:0000256" key="16">
    <source>
        <dbReference type="ARBA" id="ARBA00023242"/>
    </source>
</evidence>
<comment type="similarity">
    <text evidence="4">Belongs to the RNA 3'-terminal cyclase family. Type 2 subfamily.</text>
</comment>
<keyword evidence="15" id="KW-0576">Peroxisome</keyword>
<evidence type="ECO:0000256" key="2">
    <source>
        <dbReference type="ARBA" id="ARBA00004604"/>
    </source>
</evidence>
<evidence type="ECO:0000256" key="9">
    <source>
        <dbReference type="ARBA" id="ARBA00022723"/>
    </source>
</evidence>
<dbReference type="Pfam" id="PF05189">
    <property type="entry name" value="RTC_insert"/>
    <property type="match status" value="1"/>
</dbReference>
<dbReference type="InterPro" id="IPR006845">
    <property type="entry name" value="Pex_N"/>
</dbReference>
<dbReference type="GO" id="GO:0008270">
    <property type="term" value="F:zinc ion binding"/>
    <property type="evidence" value="ECO:0007669"/>
    <property type="project" value="UniProtKB-KW"/>
</dbReference>
<reference evidence="20" key="2">
    <citation type="submission" date="2020-05" db="UniProtKB">
        <authorList>
            <consortium name="EnsemblMetazoa"/>
        </authorList>
    </citation>
    <scope>IDENTIFICATION</scope>
    <source>
        <strain evidence="20">Indian</strain>
    </source>
</reference>
<dbReference type="Pfam" id="PF01137">
    <property type="entry name" value="RTC"/>
    <property type="match status" value="1"/>
</dbReference>
<dbReference type="InterPro" id="IPR023797">
    <property type="entry name" value="RNA3'_phos_cyclase_dom"/>
</dbReference>
<keyword evidence="21" id="KW-1185">Reference proteome</keyword>
<organism evidence="20 21">
    <name type="scientific">Anopheles stephensi</name>
    <name type="common">Indo-Pakistan malaria mosquito</name>
    <dbReference type="NCBI Taxonomy" id="30069"/>
    <lineage>
        <taxon>Eukaryota</taxon>
        <taxon>Metazoa</taxon>
        <taxon>Ecdysozoa</taxon>
        <taxon>Arthropoda</taxon>
        <taxon>Hexapoda</taxon>
        <taxon>Insecta</taxon>
        <taxon>Pterygota</taxon>
        <taxon>Neoptera</taxon>
        <taxon>Endopterygota</taxon>
        <taxon>Diptera</taxon>
        <taxon>Nematocera</taxon>
        <taxon>Culicoidea</taxon>
        <taxon>Culicidae</taxon>
        <taxon>Anophelinae</taxon>
        <taxon>Anopheles</taxon>
    </lineage>
</organism>
<evidence type="ECO:0000256" key="8">
    <source>
        <dbReference type="ARBA" id="ARBA00022692"/>
    </source>
</evidence>
<dbReference type="GO" id="GO:0005778">
    <property type="term" value="C:peroxisomal membrane"/>
    <property type="evidence" value="ECO:0007669"/>
    <property type="project" value="UniProtKB-SubCell"/>
</dbReference>
<keyword evidence="10" id="KW-0863">Zinc-finger</keyword>
<dbReference type="Gene3D" id="3.30.360.20">
    <property type="entry name" value="RNA 3'-terminal phosphate cyclase, insert domain"/>
    <property type="match status" value="1"/>
</dbReference>
<feature type="domain" description="RNA 3'-terminal phosphate cyclase" evidence="17">
    <location>
        <begin position="274"/>
        <end position="596"/>
    </location>
</feature>
<dbReference type="FunFam" id="3.30.360.20:FF:000001">
    <property type="entry name" value="RNA terminal phosphate cyclase-like 1"/>
    <property type="match status" value="1"/>
</dbReference>
<accession>A0A182YF98</accession>
<dbReference type="Proteomes" id="UP000076408">
    <property type="component" value="Unassembled WGS sequence"/>
</dbReference>
<evidence type="ECO:0000256" key="10">
    <source>
        <dbReference type="ARBA" id="ARBA00022771"/>
    </source>
</evidence>
<keyword evidence="13" id="KW-1133">Transmembrane helix</keyword>
<dbReference type="AlphaFoldDB" id="A0A182YF98"/>
<dbReference type="InterPro" id="IPR016443">
    <property type="entry name" value="RNA3'_term_phos_cyc_type_2"/>
</dbReference>
<evidence type="ECO:0000256" key="7">
    <source>
        <dbReference type="ARBA" id="ARBA00022517"/>
    </source>
</evidence>
<evidence type="ECO:0000259" key="18">
    <source>
        <dbReference type="Pfam" id="PF04757"/>
    </source>
</evidence>
<sequence>MAARGAHITPNVEVKPSLFEVLAADSLNGTFYPAIKRVVDFLATVKPTAFGGLVRYYDEFYLLFNSLTQGYYLKNYGGSLAEIFYGLARTSLRSKTFTTPDRNWSFVVLVLVPYIVRKLEKACDRWREDYENGKHVPANRKLLFRLLPYAKACYESVKLVHYVSYLANVTRTHSPSLQMLRLGLTYLPEQEESWSFRDALHGQVRVATMLSSALLRWLELSAFFLQFIEWWQTEANIGDLSKLPIPDAPEPDANAGKYANVCPICLQKHIIPTAVSVSGGKAIEVREIRPQRETNPGLQEYETNLLQLLDKVTNGTITRVDRDGCSFVYQPGLLYGGIIHHDCSTERGIGYYLDMLVALGPFCKKPLQVTLTGVTNSKESPSVDHIKASALPALKRFLVVDEGLELKILKRGIMPGGGGEITFRCPVRKSLKAIQCTKQTMVKRIRGTAYCCKVSPAMANRAVEHAKGVMLNFLPDVYINTDQHKGKRSGNSPGYGINLVAETTDGTMFAAEAICKTMEEQQGNPSIPEDLGREAGMKLLDEVFRGGCVDSTFQWLVALYMALAQKDVSKFLIGPLSQYTIHFLQHLREFFGITFKLENANGEEGEEGDDREDEELSGSNKVMLTCVGVGYSNFSKRVN</sequence>
<dbReference type="GO" id="GO:0000479">
    <property type="term" value="P:endonucleolytic cleavage of tricistronic rRNA transcript (SSU-rRNA, 5.8S rRNA, LSU-rRNA)"/>
    <property type="evidence" value="ECO:0007669"/>
    <property type="project" value="TreeGrafter"/>
</dbReference>
<comment type="pathway">
    <text evidence="3">Protein modification; protein ubiquitination.</text>
</comment>
<dbReference type="SUPFAM" id="SSF55205">
    <property type="entry name" value="EPT/RTPC-like"/>
    <property type="match status" value="1"/>
</dbReference>
<dbReference type="InterPro" id="IPR013792">
    <property type="entry name" value="RNA3'P_cycl/enolpyr_Trfase_a/b"/>
</dbReference>
<evidence type="ECO:0000256" key="1">
    <source>
        <dbReference type="ARBA" id="ARBA00004585"/>
    </source>
</evidence>
<protein>
    <submittedName>
        <fullName evidence="20">Uncharacterized protein</fullName>
    </submittedName>
</protein>
<keyword evidence="12" id="KW-0653">Protein transport</keyword>
<evidence type="ECO:0000313" key="20">
    <source>
        <dbReference type="EnsemblMetazoa" id="ASTEI07134-PA"/>
    </source>
</evidence>
<dbReference type="InterPro" id="IPR036553">
    <property type="entry name" value="RPTC_insert"/>
</dbReference>
<dbReference type="PANTHER" id="PTHR11096:SF1">
    <property type="entry name" value="RNA 3'-TERMINAL PHOSPHATE CYCLASE-LIKE PROTEIN"/>
    <property type="match status" value="1"/>
</dbReference>
<keyword evidence="7" id="KW-0690">Ribosome biogenesis</keyword>
<comment type="subcellular location">
    <subcellularLocation>
        <location evidence="2">Nucleus</location>
        <location evidence="2">Nucleolus</location>
    </subcellularLocation>
    <subcellularLocation>
        <location evidence="1">Peroxisome membrane</location>
        <topology evidence="1">Multi-pass membrane protein</topology>
    </subcellularLocation>
</comment>
<evidence type="ECO:0000256" key="4">
    <source>
        <dbReference type="ARBA" id="ARBA00007089"/>
    </source>
</evidence>
<dbReference type="InterPro" id="IPR037136">
    <property type="entry name" value="RNA3'_phos_cyclase_dom_sf"/>
</dbReference>
<evidence type="ECO:0000256" key="11">
    <source>
        <dbReference type="ARBA" id="ARBA00022833"/>
    </source>
</evidence>
<evidence type="ECO:0000256" key="15">
    <source>
        <dbReference type="ARBA" id="ARBA00023140"/>
    </source>
</evidence>
<comment type="similarity">
    <text evidence="5">Belongs to the pex2/pex10/pex12 family.</text>
</comment>
<evidence type="ECO:0000256" key="6">
    <source>
        <dbReference type="ARBA" id="ARBA00022448"/>
    </source>
</evidence>
<reference evidence="21" key="1">
    <citation type="journal article" date="2014" name="Genome Biol.">
        <title>Genome analysis of a major urban malaria vector mosquito, Anopheles stephensi.</title>
        <authorList>
            <person name="Jiang X."/>
            <person name="Peery A."/>
            <person name="Hall A.B."/>
            <person name="Sharma A."/>
            <person name="Chen X.G."/>
            <person name="Waterhouse R.M."/>
            <person name="Komissarov A."/>
            <person name="Riehle M.M."/>
            <person name="Shouche Y."/>
            <person name="Sharakhova M.V."/>
            <person name="Lawson D."/>
            <person name="Pakpour N."/>
            <person name="Arensburger P."/>
            <person name="Davidson V.L."/>
            <person name="Eiglmeier K."/>
            <person name="Emrich S."/>
            <person name="George P."/>
            <person name="Kennedy R.C."/>
            <person name="Mane S.P."/>
            <person name="Maslen G."/>
            <person name="Oringanje C."/>
            <person name="Qi Y."/>
            <person name="Settlage R."/>
            <person name="Tojo M."/>
            <person name="Tubio J.M."/>
            <person name="Unger M.F."/>
            <person name="Wang B."/>
            <person name="Vernick K.D."/>
            <person name="Ribeiro J.M."/>
            <person name="James A.A."/>
            <person name="Michel K."/>
            <person name="Riehle M.A."/>
            <person name="Luckhart S."/>
            <person name="Sharakhov I.V."/>
            <person name="Tu Z."/>
        </authorList>
    </citation>
    <scope>NUCLEOTIDE SEQUENCE [LARGE SCALE GENOMIC DNA]</scope>
    <source>
        <strain evidence="21">Indian</strain>
    </source>
</reference>
<evidence type="ECO:0000313" key="21">
    <source>
        <dbReference type="Proteomes" id="UP000076408"/>
    </source>
</evidence>
<evidence type="ECO:0000256" key="5">
    <source>
        <dbReference type="ARBA" id="ARBA00008704"/>
    </source>
</evidence>
<dbReference type="NCBIfam" id="TIGR03400">
    <property type="entry name" value="18S_RNA_Rcl1p"/>
    <property type="match status" value="1"/>
</dbReference>
<dbReference type="Pfam" id="PF04757">
    <property type="entry name" value="Pex2_Pex12"/>
    <property type="match status" value="1"/>
</dbReference>
<dbReference type="InterPro" id="IPR020719">
    <property type="entry name" value="RNA3'_term_phos_cycl-like_CS"/>
</dbReference>
<evidence type="ECO:0000259" key="17">
    <source>
        <dbReference type="Pfam" id="PF01137"/>
    </source>
</evidence>
<dbReference type="PANTHER" id="PTHR11096">
    <property type="entry name" value="RNA 3' TERMINAL PHOSPHATE CYCLASE"/>
    <property type="match status" value="1"/>
</dbReference>
<feature type="domain" description="RNA 3'-terminal phosphate cyclase insert" evidence="19">
    <location>
        <begin position="439"/>
        <end position="543"/>
    </location>
</feature>
<keyword evidence="14" id="KW-0472">Membrane</keyword>
<dbReference type="GO" id="GO:0004521">
    <property type="term" value="F:RNA endonuclease activity"/>
    <property type="evidence" value="ECO:0007669"/>
    <property type="project" value="TreeGrafter"/>
</dbReference>
<feature type="domain" description="Pex N-terminal" evidence="18">
    <location>
        <begin position="25"/>
        <end position="233"/>
    </location>
</feature>
<dbReference type="EnsemblMetazoa" id="ASTEI07134-RA">
    <property type="protein sequence ID" value="ASTEI07134-PA"/>
    <property type="gene ID" value="ASTEI07134"/>
</dbReference>
<keyword evidence="6" id="KW-0813">Transport</keyword>
<dbReference type="VEuPathDB" id="VectorBase:ASTEI20_039479"/>
<name>A0A182YF98_ANOST</name>
<dbReference type="GO" id="GO:0015031">
    <property type="term" value="P:protein transport"/>
    <property type="evidence" value="ECO:0007669"/>
    <property type="project" value="UniProtKB-KW"/>
</dbReference>
<dbReference type="VEuPathDB" id="VectorBase:ASTE006781"/>
<dbReference type="PROSITE" id="PS01287">
    <property type="entry name" value="RTC"/>
    <property type="match status" value="1"/>
</dbReference>
<keyword evidence="11" id="KW-0862">Zinc</keyword>
<dbReference type="CDD" id="cd00875">
    <property type="entry name" value="RNA_Cyclase_Class_I"/>
    <property type="match status" value="1"/>
</dbReference>
<evidence type="ECO:0000256" key="14">
    <source>
        <dbReference type="ARBA" id="ARBA00023136"/>
    </source>
</evidence>
<evidence type="ECO:0000256" key="12">
    <source>
        <dbReference type="ARBA" id="ARBA00022927"/>
    </source>
</evidence>
<dbReference type="Gene3D" id="3.65.10.20">
    <property type="entry name" value="RNA 3'-terminal phosphate cyclase domain"/>
    <property type="match status" value="1"/>
</dbReference>
<keyword evidence="16" id="KW-0539">Nucleus</keyword>
<dbReference type="InterPro" id="IPR013791">
    <property type="entry name" value="RNA3'-term_phos_cycl_insert"/>
</dbReference>
<evidence type="ECO:0000256" key="13">
    <source>
        <dbReference type="ARBA" id="ARBA00022989"/>
    </source>
</evidence>